<evidence type="ECO:0000313" key="1">
    <source>
        <dbReference type="EMBL" id="MBD1393915.1"/>
    </source>
</evidence>
<sequence length="173" mass="20200">MSISLLFFVASLSELHLKDYLRWDKGRLNQHGVYLSDTDKDKLKIFDRYAHIDLSGFKFSKRIVGRHIVKSWTNEKKKIHEVISVLPALPTYEVNDIKSGKVSTEANPHKRIFTFHTYVINFPNQQLLVYQTQINEGMVYYSIGKKRYNPLKEDILLGVNYPDEKGILDLIKL</sequence>
<gene>
    <name evidence="1" type="ORF">IDJ76_12475</name>
</gene>
<dbReference type="RefSeq" id="WP_224746311.1">
    <property type="nucleotide sequence ID" value="NZ_JACWMX010000005.1"/>
</dbReference>
<dbReference type="Proteomes" id="UP000619078">
    <property type="component" value="Unassembled WGS sequence"/>
</dbReference>
<comment type="caution">
    <text evidence="1">The sequence shown here is derived from an EMBL/GenBank/DDBJ whole genome shotgun (WGS) entry which is preliminary data.</text>
</comment>
<dbReference type="EMBL" id="JACWMX010000005">
    <property type="protein sequence ID" value="MBD1393915.1"/>
    <property type="molecule type" value="Genomic_DNA"/>
</dbReference>
<evidence type="ECO:0000313" key="2">
    <source>
        <dbReference type="Proteomes" id="UP000619078"/>
    </source>
</evidence>
<name>A0A926NTW7_9SPHI</name>
<reference evidence="1" key="1">
    <citation type="submission" date="2020-09" db="EMBL/GenBank/DDBJ databases">
        <title>Novel species of Mucilaginibacter isolated from a glacier on the Tibetan Plateau.</title>
        <authorList>
            <person name="Liu Q."/>
            <person name="Xin Y.-H."/>
        </authorList>
    </citation>
    <scope>NUCLEOTIDE SEQUENCE</scope>
    <source>
        <strain evidence="1">ZB1P21</strain>
    </source>
</reference>
<dbReference type="AlphaFoldDB" id="A0A926NTW7"/>
<keyword evidence="2" id="KW-1185">Reference proteome</keyword>
<accession>A0A926NTW7</accession>
<proteinExistence type="predicted"/>
<protein>
    <submittedName>
        <fullName evidence="1">Uncharacterized protein</fullName>
    </submittedName>
</protein>
<organism evidence="1 2">
    <name type="scientific">Mucilaginibacter glaciei</name>
    <dbReference type="NCBI Taxonomy" id="2772109"/>
    <lineage>
        <taxon>Bacteria</taxon>
        <taxon>Pseudomonadati</taxon>
        <taxon>Bacteroidota</taxon>
        <taxon>Sphingobacteriia</taxon>
        <taxon>Sphingobacteriales</taxon>
        <taxon>Sphingobacteriaceae</taxon>
        <taxon>Mucilaginibacter</taxon>
    </lineage>
</organism>